<dbReference type="Pfam" id="PF04978">
    <property type="entry name" value="MST"/>
    <property type="match status" value="1"/>
</dbReference>
<proteinExistence type="predicted"/>
<evidence type="ECO:0000313" key="2">
    <source>
        <dbReference type="Proteomes" id="UP001597351"/>
    </source>
</evidence>
<evidence type="ECO:0000313" key="1">
    <source>
        <dbReference type="EMBL" id="MFD1947205.1"/>
    </source>
</evidence>
<dbReference type="RefSeq" id="WP_343918074.1">
    <property type="nucleotide sequence ID" value="NZ_BAAAJT010000002.1"/>
</dbReference>
<dbReference type="SUPFAM" id="SSF109854">
    <property type="entry name" value="DinB/YfiT-like putative metalloenzymes"/>
    <property type="match status" value="1"/>
</dbReference>
<gene>
    <name evidence="1" type="ORF">ACFSDE_10420</name>
</gene>
<name>A0ABW4TKV1_9ACTN</name>
<comment type="caution">
    <text evidence="1">The sequence shown here is derived from an EMBL/GenBank/DDBJ whole genome shotgun (WGS) entry which is preliminary data.</text>
</comment>
<dbReference type="Proteomes" id="UP001597351">
    <property type="component" value="Unassembled WGS sequence"/>
</dbReference>
<accession>A0ABW4TKV1</accession>
<dbReference type="Gene3D" id="1.20.120.450">
    <property type="entry name" value="dinb family like domain"/>
    <property type="match status" value="1"/>
</dbReference>
<organism evidence="1 2">
    <name type="scientific">Nocardioides aestuarii</name>
    <dbReference type="NCBI Taxonomy" id="252231"/>
    <lineage>
        <taxon>Bacteria</taxon>
        <taxon>Bacillati</taxon>
        <taxon>Actinomycetota</taxon>
        <taxon>Actinomycetes</taxon>
        <taxon>Propionibacteriales</taxon>
        <taxon>Nocardioidaceae</taxon>
        <taxon>Nocardioides</taxon>
    </lineage>
</organism>
<protein>
    <submittedName>
        <fullName evidence="1">DinB family protein</fullName>
    </submittedName>
</protein>
<sequence>MDENHETDPVTEELLAWIGGTVRHLAASTAGLTEQQLRTPVTSSGWTILGLVEHVRDSTVFWLENVVLGVPAEMDDEAWDNDPAARGAEVIERLRVDTARACEAVAHVASTASPGWWPEGAWGGYRQDEVRGVLVHLLNDNAAHTGQMDLARESIDGAVWDFSVGGVRVP</sequence>
<dbReference type="InterPro" id="IPR034660">
    <property type="entry name" value="DinB/YfiT-like"/>
</dbReference>
<dbReference type="EMBL" id="JBHUGD010000003">
    <property type="protein sequence ID" value="MFD1947205.1"/>
    <property type="molecule type" value="Genomic_DNA"/>
</dbReference>
<dbReference type="InterPro" id="IPR007061">
    <property type="entry name" value="MST-like"/>
</dbReference>
<keyword evidence="2" id="KW-1185">Reference proteome</keyword>
<reference evidence="2" key="1">
    <citation type="journal article" date="2019" name="Int. J. Syst. Evol. Microbiol.">
        <title>The Global Catalogue of Microorganisms (GCM) 10K type strain sequencing project: providing services to taxonomists for standard genome sequencing and annotation.</title>
        <authorList>
            <consortium name="The Broad Institute Genomics Platform"/>
            <consortium name="The Broad Institute Genome Sequencing Center for Infectious Disease"/>
            <person name="Wu L."/>
            <person name="Ma J."/>
        </authorList>
    </citation>
    <scope>NUCLEOTIDE SEQUENCE [LARGE SCALE GENOMIC DNA]</scope>
    <source>
        <strain evidence="2">CGMCC 1.12477</strain>
    </source>
</reference>